<keyword evidence="3 6" id="KW-0812">Transmembrane</keyword>
<evidence type="ECO:0000256" key="1">
    <source>
        <dbReference type="ARBA" id="ARBA00004651"/>
    </source>
</evidence>
<dbReference type="InterPro" id="IPR030923">
    <property type="entry name" value="LptG"/>
</dbReference>
<keyword evidence="2" id="KW-1003">Cell membrane</keyword>
<evidence type="ECO:0000313" key="8">
    <source>
        <dbReference type="Proteomes" id="UP001210770"/>
    </source>
</evidence>
<comment type="subcellular location">
    <subcellularLocation>
        <location evidence="1">Cell membrane</location>
        <topology evidence="1">Multi-pass membrane protein</topology>
    </subcellularLocation>
</comment>
<protein>
    <submittedName>
        <fullName evidence="7">LPS export ABC transporter permease LptG</fullName>
    </submittedName>
</protein>
<evidence type="ECO:0000256" key="5">
    <source>
        <dbReference type="ARBA" id="ARBA00023136"/>
    </source>
</evidence>
<dbReference type="PANTHER" id="PTHR33529:SF2">
    <property type="entry name" value="LIPOPOLYSACCHARIDE EXPORT SYSTEM PERMEASE PROTEIN LPTG"/>
    <property type="match status" value="1"/>
</dbReference>
<dbReference type="GO" id="GO:0043190">
    <property type="term" value="C:ATP-binding cassette (ABC) transporter complex"/>
    <property type="evidence" value="ECO:0007669"/>
    <property type="project" value="InterPro"/>
</dbReference>
<organism evidence="7 8">
    <name type="scientific">Sulfitobacter faviae</name>
    <dbReference type="NCBI Taxonomy" id="1775881"/>
    <lineage>
        <taxon>Bacteria</taxon>
        <taxon>Pseudomonadati</taxon>
        <taxon>Pseudomonadota</taxon>
        <taxon>Alphaproteobacteria</taxon>
        <taxon>Rhodobacterales</taxon>
        <taxon>Roseobacteraceae</taxon>
        <taxon>Sulfitobacter</taxon>
    </lineage>
</organism>
<name>A0AAX3LJP6_9RHOB</name>
<sequence length="365" mass="39612">MILHFYFARRFFMSFLVITGVLAALVMLVDGVDQARRFADDDVGWDQVLGMTLLHMPQTINMILPLIMILATVALFIGLARSSELVVTRAAGRSALRALVAPVVVALIIGTLAVAMLNPIVAATSERAEQLTQEYRSNGRAALSVSDEGLWLRQGTEEGQSVIRAWRTNADASVLYNVTIISYDAEKGPVRRIEAESAKLSSGDWELTGAKIWPLAAGVNAEGAAEVHETLTIPSSLTVERIRESIGRVAAVSIYELPEFIRQLEQAGFSTRQHEVWLQAELARPFFLVAMVLVASAFTMRHTRFGGTGVAVLASILLGFGLYFIRSFAQILGENGQIPVILAAWAPPVAAIFLALGLLLHAEDG</sequence>
<dbReference type="AlphaFoldDB" id="A0AAX3LJP6"/>
<dbReference type="RefSeq" id="WP_271687207.1">
    <property type="nucleotide sequence ID" value="NZ_CP116423.1"/>
</dbReference>
<reference evidence="7" key="1">
    <citation type="submission" date="2023-01" db="EMBL/GenBank/DDBJ databases">
        <title>Comparative genomic analysis of cold water coral derived Sulfitobacter faviae: insights into their metabolism and habitat adaptation.</title>
        <authorList>
            <person name="Guo Y."/>
            <person name="Lin S."/>
            <person name="Huang Z."/>
            <person name="Tang K."/>
            <person name="Wang X."/>
        </authorList>
    </citation>
    <scope>NUCLEOTIDE SEQUENCE</scope>
    <source>
        <strain evidence="7">SCSIO W_1865</strain>
    </source>
</reference>
<evidence type="ECO:0000256" key="3">
    <source>
        <dbReference type="ARBA" id="ARBA00022692"/>
    </source>
</evidence>
<proteinExistence type="predicted"/>
<evidence type="ECO:0000313" key="7">
    <source>
        <dbReference type="EMBL" id="WCE68911.1"/>
    </source>
</evidence>
<dbReference type="PANTHER" id="PTHR33529">
    <property type="entry name" value="SLR0882 PROTEIN-RELATED"/>
    <property type="match status" value="1"/>
</dbReference>
<feature type="transmembrane region" description="Helical" evidence="6">
    <location>
        <begin position="337"/>
        <end position="360"/>
    </location>
</feature>
<feature type="transmembrane region" description="Helical" evidence="6">
    <location>
        <begin position="305"/>
        <end position="325"/>
    </location>
</feature>
<dbReference type="EMBL" id="CP116423">
    <property type="protein sequence ID" value="WCE68911.1"/>
    <property type="molecule type" value="Genomic_DNA"/>
</dbReference>
<dbReference type="GO" id="GO:0055085">
    <property type="term" value="P:transmembrane transport"/>
    <property type="evidence" value="ECO:0007669"/>
    <property type="project" value="InterPro"/>
</dbReference>
<accession>A0AAX3LJP6</accession>
<keyword evidence="5 6" id="KW-0472">Membrane</keyword>
<evidence type="ECO:0000256" key="2">
    <source>
        <dbReference type="ARBA" id="ARBA00022475"/>
    </source>
</evidence>
<dbReference type="GO" id="GO:0015920">
    <property type="term" value="P:lipopolysaccharide transport"/>
    <property type="evidence" value="ECO:0007669"/>
    <property type="project" value="TreeGrafter"/>
</dbReference>
<feature type="transmembrane region" description="Helical" evidence="6">
    <location>
        <begin position="55"/>
        <end position="77"/>
    </location>
</feature>
<keyword evidence="4 6" id="KW-1133">Transmembrane helix</keyword>
<evidence type="ECO:0000256" key="6">
    <source>
        <dbReference type="SAM" id="Phobius"/>
    </source>
</evidence>
<dbReference type="NCBIfam" id="TIGR04408">
    <property type="entry name" value="LptG_lptG"/>
    <property type="match status" value="1"/>
</dbReference>
<gene>
    <name evidence="7" type="primary">lptG</name>
    <name evidence="7" type="ORF">PL336_08785</name>
</gene>
<dbReference type="InterPro" id="IPR005495">
    <property type="entry name" value="LptG/LptF_permease"/>
</dbReference>
<dbReference type="Pfam" id="PF03739">
    <property type="entry name" value="LptF_LptG"/>
    <property type="match status" value="1"/>
</dbReference>
<feature type="transmembrane region" description="Helical" evidence="6">
    <location>
        <begin position="98"/>
        <end position="117"/>
    </location>
</feature>
<evidence type="ECO:0000256" key="4">
    <source>
        <dbReference type="ARBA" id="ARBA00022989"/>
    </source>
</evidence>
<dbReference type="Proteomes" id="UP001210770">
    <property type="component" value="Chromosome"/>
</dbReference>